<organism evidence="3 4">
    <name type="scientific">Rhodobacter capsulatus (strain ATCC BAA-309 / NBRC 16581 / SB1003)</name>
    <dbReference type="NCBI Taxonomy" id="272942"/>
    <lineage>
        <taxon>Bacteria</taxon>
        <taxon>Pseudomonadati</taxon>
        <taxon>Pseudomonadota</taxon>
        <taxon>Alphaproteobacteria</taxon>
        <taxon>Rhodobacterales</taxon>
        <taxon>Rhodobacter group</taxon>
        <taxon>Rhodobacter</taxon>
    </lineage>
</organism>
<evidence type="ECO:0000256" key="1">
    <source>
        <dbReference type="SAM" id="Phobius"/>
    </source>
</evidence>
<feature type="domain" description="Tip attachment protein J HDII-ins2" evidence="2">
    <location>
        <begin position="306"/>
        <end position="419"/>
    </location>
</feature>
<dbReference type="EMBL" id="CP001312">
    <property type="protein sequence ID" value="ADE84727.1"/>
    <property type="molecule type" value="Genomic_DNA"/>
</dbReference>
<dbReference type="RefSeq" id="WP_013066706.1">
    <property type="nucleotide sequence ID" value="NC_014034.1"/>
</dbReference>
<dbReference type="Proteomes" id="UP000002361">
    <property type="component" value="Chromosome"/>
</dbReference>
<keyword evidence="1" id="KW-0812">Transmembrane</keyword>
<dbReference type="AlphaFoldDB" id="D5AQS1"/>
<sequence length="1142" mass="122109">MRDLRPVSAPIHVLAAPQFDPGRGRITLDVPHGLTLAEIVARALPAATEADLARARVALVTERGTQIVPRELWALARPRPGVRVVIRITPGKGALRSILSIIVSVAAVALTGFLFPGFAVGSWQWGLAVAGFTIVGQLLINALIPPVKPDSEAKTTYAISGWRNRLEPGAAVPVVLGTMRYAPPFAATPYTEIVGDQQYMRAVFCLGEGEVAIDGMRLGETSLSEYDEVETEIRYGVAGELPLSLYPRQVVEEQIGVELTRPYPRDDAGNITQVSEEYEARRRVSDGDGGWIWETYTATRMVNAPTTATPVVRTTGPDAAGASIILAWTGGLFKYDDDGKRQPHGVSIRIEQRLIEAEEWQLVTQLDIVTTKAESFFRQHSWSFPSRGRWQVRLTMLQDEATDSKISQRTTWAALQTIRPEYPLAYPRPLALVALRIKATHQISGSIDNFNCLVSRICRDWDAASGVWVRRASENPAAAYLEVLTHASNPKAVADSGLDLDLLADWAEWCAAEGLTYNAVLEDQGTTLRDVLTEIAAAGRATPRHDGIRWGVVIDRPLVNTLIVDHINPRNSWGFKWSRAYRNPPHAFVVKFKDAGNDFKETERVVRWPGYTGEITMTEQLALPGKVHAAEVWREARRRQLEVLHRPDTYEVTQDGAVRTATRGDAIALSHDVLNRVQLAARVKSVDGAAVEIDDVVSMAAGETYAVRFRFFEAEDDTVGISVVRPVRTLPGETQILTLTGSGPMPIVGDLVHVGPARVESYTQIVTRIEATQDMCAIVRTVDAAPQIDTILAATPIPAWSSRVGAEIDDNLLQPSAPRFVALTSGLAATGLANRISYAVAPGTGSVPTIEIGLDHRISGAESWSSTTIPVANGGGTIDSYTPGQSVDLRARGIGATGVAGPWSATITIVVGSADAALPAALDASSISITTLLGGALIQFATGDDTATARVQIYRSITSLLDRETDAVGAPIAVEPGQSYATTLGDTTRTDLIVGGGLEAVGSWTLDAGWTISGGVATHAAGTASTLSQTVALTSGKYYRVSYDVIAVSGSTVQARLTGSTIRSGTAVSAAGAVFDRIQAVSGGTGIGIRAEASTIATIDNIRAYLETDACLAQGTHHIWIEPQNAAGVPGPVAGPFTIIVT</sequence>
<evidence type="ECO:0000313" key="3">
    <source>
        <dbReference type="EMBL" id="ADE84727.1"/>
    </source>
</evidence>
<dbReference type="KEGG" id="rcp:RCAP_rcc00964"/>
<name>D5AQS1_RHOCB</name>
<keyword evidence="1" id="KW-1133">Transmembrane helix</keyword>
<dbReference type="eggNOG" id="COG4733">
    <property type="taxonomic scope" value="Bacteria"/>
</dbReference>
<reference key="1">
    <citation type="submission" date="2008-12" db="EMBL/GenBank/DDBJ databases">
        <title>Complete genome sequence of Rhodobacter capsulatus SB1003.</title>
        <authorList>
            <person name="Strnad H."/>
            <person name="Lapidus A."/>
            <person name="Vlcek C."/>
            <person name="Ulbrich P."/>
            <person name="Paces J."/>
            <person name="Maltsev N."/>
            <person name="Kumar V."/>
            <person name="Kogan Y."/>
            <person name="Milgram A."/>
            <person name="Rebrekov D."/>
            <person name="Mazur M."/>
            <person name="Cox R."/>
            <person name="Kyrpides N."/>
            <person name="Kolar M."/>
            <person name="Sachova J."/>
            <person name="Ridl J."/>
            <person name="Ivanova N."/>
            <person name="Kapatral V."/>
            <person name="Los T."/>
            <person name="Lykidis A."/>
            <person name="Mikhailova N."/>
            <person name="Reznik G."/>
            <person name="Vasieva O."/>
            <person name="Fonstein M."/>
            <person name="Paces V."/>
            <person name="Haselkorn R."/>
        </authorList>
    </citation>
    <scope>NUCLEOTIDE SEQUENCE</scope>
    <source>
        <strain>SB1003</strain>
    </source>
</reference>
<proteinExistence type="predicted"/>
<protein>
    <submittedName>
        <fullName evidence="3">Phage tail fiber protein</fullName>
    </submittedName>
</protein>
<evidence type="ECO:0000313" key="4">
    <source>
        <dbReference type="Proteomes" id="UP000002361"/>
    </source>
</evidence>
<accession>D5AQS1</accession>
<dbReference type="STRING" id="272942.RCAP_rcc00964"/>
<feature type="transmembrane region" description="Helical" evidence="1">
    <location>
        <begin position="125"/>
        <end position="144"/>
    </location>
</feature>
<keyword evidence="1" id="KW-0472">Membrane</keyword>
<dbReference type="GeneID" id="31489898"/>
<dbReference type="OrthoDB" id="7349961at2"/>
<gene>
    <name evidence="3" type="ordered locus">RCAP_rcc00964</name>
</gene>
<dbReference type="Pfam" id="PF24801">
    <property type="entry name" value="FNIII-A_GpJ"/>
    <property type="match status" value="1"/>
</dbReference>
<dbReference type="InterPro" id="IPR055385">
    <property type="entry name" value="GpJ_HDII-ins2"/>
</dbReference>
<keyword evidence="4" id="KW-1185">Reference proteome</keyword>
<dbReference type="HOGENOM" id="CLU_008822_0_0_5"/>
<evidence type="ECO:0000259" key="2">
    <source>
        <dbReference type="Pfam" id="PF24801"/>
    </source>
</evidence>
<feature type="transmembrane region" description="Helical" evidence="1">
    <location>
        <begin position="97"/>
        <end position="119"/>
    </location>
</feature>
<reference evidence="3 4" key="2">
    <citation type="journal article" date="2010" name="J. Bacteriol.">
        <title>Complete genome sequence of the photosynthetic purple nonsulfur bacterium Rhodobacter capsulatus SB 1003.</title>
        <authorList>
            <person name="Strnad H."/>
            <person name="Lapidus A."/>
            <person name="Paces J."/>
            <person name="Ulbrich P."/>
            <person name="Vlcek C."/>
            <person name="Paces V."/>
            <person name="Haselkorn R."/>
        </authorList>
    </citation>
    <scope>NUCLEOTIDE SEQUENCE [LARGE SCALE GENOMIC DNA]</scope>
    <source>
        <strain evidence="4">ATCC BAA-309 / NBRC 16581 / SB1003</strain>
    </source>
</reference>